<dbReference type="Proteomes" id="UP000095282">
    <property type="component" value="Unplaced"/>
</dbReference>
<dbReference type="PANTHER" id="PTHR46060">
    <property type="entry name" value="MARINER MOS1 TRANSPOSASE-LIKE PROTEIN"/>
    <property type="match status" value="1"/>
</dbReference>
<dbReference type="InterPro" id="IPR036397">
    <property type="entry name" value="RNaseH_sf"/>
</dbReference>
<dbReference type="STRING" id="1561998.A0A1I7TGJ6"/>
<organism evidence="1 2">
    <name type="scientific">Caenorhabditis tropicalis</name>
    <dbReference type="NCBI Taxonomy" id="1561998"/>
    <lineage>
        <taxon>Eukaryota</taxon>
        <taxon>Metazoa</taxon>
        <taxon>Ecdysozoa</taxon>
        <taxon>Nematoda</taxon>
        <taxon>Chromadorea</taxon>
        <taxon>Rhabditida</taxon>
        <taxon>Rhabditina</taxon>
        <taxon>Rhabditomorpha</taxon>
        <taxon>Rhabditoidea</taxon>
        <taxon>Rhabditidae</taxon>
        <taxon>Peloderinae</taxon>
        <taxon>Caenorhabditis</taxon>
    </lineage>
</organism>
<dbReference type="WBParaSite" id="Csp11.Scaffold607.g5723.t1">
    <property type="protein sequence ID" value="Csp11.Scaffold607.g5723.t1"/>
    <property type="gene ID" value="Csp11.Scaffold607.g5723"/>
</dbReference>
<dbReference type="AlphaFoldDB" id="A0A1I7TGJ6"/>
<name>A0A1I7TGJ6_9PELO</name>
<protein>
    <submittedName>
        <fullName evidence="2">Mariner Mos1 transposase</fullName>
    </submittedName>
</protein>
<evidence type="ECO:0000313" key="1">
    <source>
        <dbReference type="Proteomes" id="UP000095282"/>
    </source>
</evidence>
<evidence type="ECO:0000313" key="2">
    <source>
        <dbReference type="WBParaSite" id="Csp11.Scaffold607.g5723.t1"/>
    </source>
</evidence>
<sequence>MQNFWLDLIPHVLKDYDMHRRVDMSMFLLSFHRTQAWLDDLITGDEKWVHYSNNIRKAQWVDKDKLPDDVAKPELHVKKVMLCVWWSVRGIEHWELLEEGKTITADVYTRQLERLRKKIASSRGEKARVFFQHDNARPHVAKVTNAKLMSFGWTVLPHPPYSPDLAPSDYWLFSSLQHHLDGKDFKSKGDIEKELISFFASKDATFWRNGINKLPERWQKTIDADGHYFH</sequence>
<dbReference type="PANTHER" id="PTHR46060:SF1">
    <property type="entry name" value="MARINER MOS1 TRANSPOSASE-LIKE PROTEIN"/>
    <property type="match status" value="1"/>
</dbReference>
<reference evidence="2" key="1">
    <citation type="submission" date="2016-11" db="UniProtKB">
        <authorList>
            <consortium name="WormBaseParasite"/>
        </authorList>
    </citation>
    <scope>IDENTIFICATION</scope>
</reference>
<dbReference type="GO" id="GO:0003676">
    <property type="term" value="F:nucleic acid binding"/>
    <property type="evidence" value="ECO:0007669"/>
    <property type="project" value="InterPro"/>
</dbReference>
<dbReference type="InterPro" id="IPR052709">
    <property type="entry name" value="Transposase-MT_Hybrid"/>
</dbReference>
<keyword evidence="1" id="KW-1185">Reference proteome</keyword>
<dbReference type="Pfam" id="PF01359">
    <property type="entry name" value="Transposase_1"/>
    <property type="match status" value="1"/>
</dbReference>
<accession>A0A1I7TGJ6</accession>
<dbReference type="eggNOG" id="ENOG502RYWI">
    <property type="taxonomic scope" value="Eukaryota"/>
</dbReference>
<dbReference type="InterPro" id="IPR001888">
    <property type="entry name" value="Transposase_1"/>
</dbReference>
<dbReference type="Gene3D" id="3.30.420.10">
    <property type="entry name" value="Ribonuclease H-like superfamily/Ribonuclease H"/>
    <property type="match status" value="1"/>
</dbReference>
<proteinExistence type="predicted"/>